<dbReference type="InterPro" id="IPR001260">
    <property type="entry name" value="Coprogen_oxidase_aer"/>
</dbReference>
<dbReference type="FunCoup" id="A0A1V9Y3J1">
    <property type="interactions" value="938"/>
</dbReference>
<dbReference type="EC" id="1.3.3.3" evidence="4"/>
<comment type="caution">
    <text evidence="8">The sequence shown here is derived from an EMBL/GenBank/DDBJ whole genome shotgun (WGS) entry which is preliminary data.</text>
</comment>
<dbReference type="PANTHER" id="PTHR10755">
    <property type="entry name" value="COPROPORPHYRINOGEN III OXIDASE, MITOCHONDRIAL"/>
    <property type="match status" value="1"/>
</dbReference>
<protein>
    <recommendedName>
        <fullName evidence="4">coproporphyrinogen oxidase</fullName>
        <ecNumber evidence="4">1.3.3.3</ecNumber>
    </recommendedName>
</protein>
<dbReference type="GO" id="GO:0004109">
    <property type="term" value="F:coproporphyrinogen oxidase activity"/>
    <property type="evidence" value="ECO:0007669"/>
    <property type="project" value="UniProtKB-EC"/>
</dbReference>
<dbReference type="InterPro" id="IPR036406">
    <property type="entry name" value="Coprogen_oxidase_aer_sf"/>
</dbReference>
<evidence type="ECO:0000256" key="1">
    <source>
        <dbReference type="ARBA" id="ARBA00005168"/>
    </source>
</evidence>
<evidence type="ECO:0000256" key="4">
    <source>
        <dbReference type="ARBA" id="ARBA00012869"/>
    </source>
</evidence>
<dbReference type="SUPFAM" id="SSF102886">
    <property type="entry name" value="Coproporphyrinogen III oxidase"/>
    <property type="match status" value="1"/>
</dbReference>
<dbReference type="UniPathway" id="UPA00251">
    <property type="reaction ID" value="UER00322"/>
</dbReference>
<feature type="compositionally biased region" description="Polar residues" evidence="7">
    <location>
        <begin position="357"/>
        <end position="368"/>
    </location>
</feature>
<dbReference type="GO" id="GO:0005737">
    <property type="term" value="C:cytoplasm"/>
    <property type="evidence" value="ECO:0007669"/>
    <property type="project" value="TreeGrafter"/>
</dbReference>
<dbReference type="PRINTS" id="PR00073">
    <property type="entry name" value="COPRGNOXDASE"/>
</dbReference>
<evidence type="ECO:0000256" key="3">
    <source>
        <dbReference type="ARBA" id="ARBA00011738"/>
    </source>
</evidence>
<proteinExistence type="inferred from homology"/>
<evidence type="ECO:0000256" key="7">
    <source>
        <dbReference type="SAM" id="MobiDB-lite"/>
    </source>
</evidence>
<keyword evidence="6" id="KW-0627">Porphyrin biosynthesis</keyword>
<reference evidence="8 9" key="1">
    <citation type="journal article" date="2017" name="Gigascience">
        <title>Draft genome of the honey bee ectoparasitic mite, Tropilaelaps mercedesae, is shaped by the parasitic life history.</title>
        <authorList>
            <person name="Dong X."/>
            <person name="Armstrong S.D."/>
            <person name="Xia D."/>
            <person name="Makepeace B.L."/>
            <person name="Darby A.C."/>
            <person name="Kadowaki T."/>
        </authorList>
    </citation>
    <scope>NUCLEOTIDE SEQUENCE [LARGE SCALE GENOMIC DNA]</scope>
    <source>
        <strain evidence="8">Wuxi-XJTLU</strain>
    </source>
</reference>
<feature type="compositionally biased region" description="Polar residues" evidence="7">
    <location>
        <begin position="377"/>
        <end position="386"/>
    </location>
</feature>
<name>A0A1V9Y3J1_9ACAR</name>
<comment type="similarity">
    <text evidence="2">Belongs to the aerobic coproporphyrinogen-III oxidase family.</text>
</comment>
<dbReference type="EMBL" id="MNPL01000170">
    <property type="protein sequence ID" value="OQR80253.1"/>
    <property type="molecule type" value="Genomic_DNA"/>
</dbReference>
<dbReference type="Gene3D" id="3.40.1500.10">
    <property type="entry name" value="Coproporphyrinogen III oxidase, aerobic"/>
    <property type="match status" value="3"/>
</dbReference>
<keyword evidence="5" id="KW-0560">Oxidoreductase</keyword>
<feature type="region of interest" description="Disordered" evidence="7">
    <location>
        <begin position="357"/>
        <end position="386"/>
    </location>
</feature>
<dbReference type="AlphaFoldDB" id="A0A1V9Y3J1"/>
<evidence type="ECO:0000256" key="6">
    <source>
        <dbReference type="ARBA" id="ARBA00023244"/>
    </source>
</evidence>
<dbReference type="Pfam" id="PF01218">
    <property type="entry name" value="Coprogen_oxidas"/>
    <property type="match status" value="3"/>
</dbReference>
<dbReference type="Proteomes" id="UP000192247">
    <property type="component" value="Unassembled WGS sequence"/>
</dbReference>
<sequence length="386" mass="43536">MFRAGRAAWRFLPFENMSRRVGGGVALVAAWGAVVHSQKEPPKPKDVITSDFLAEPITPINELKERADAVPTKMELMIMKVQSDLVNELQKIEAQHSDAKFRVDRWDREEGGGGVACVLQDGQVFEKAGVNISVVQGPLPAAALHHMKARGKDFGKPPFGFKAMGISSVIHPRNPNVPTVHFNYRYFEVTDARGRLTWWFGGGSDLTPYYLNKCDDYFHIKHRGFSRGVGGIFFDDLADRYEAILMSLPLNARWYYEYQPEAGSEEEALLEILKKPVSWMSSRYSPRFKQLVQLDDDGVFKLLCQSIDQRGDMLLEAFANEYSKEDEKRLFLDVVLACHKDTLEAINQLKSDEALSTRSTSKVTSHMSSPMAMKATFRQSGGTDER</sequence>
<dbReference type="InParanoid" id="A0A1V9Y3J1"/>
<evidence type="ECO:0000313" key="9">
    <source>
        <dbReference type="Proteomes" id="UP000192247"/>
    </source>
</evidence>
<evidence type="ECO:0000256" key="5">
    <source>
        <dbReference type="ARBA" id="ARBA00023002"/>
    </source>
</evidence>
<keyword evidence="9" id="KW-1185">Reference proteome</keyword>
<dbReference type="GO" id="GO:0006782">
    <property type="term" value="P:protoporphyrinogen IX biosynthetic process"/>
    <property type="evidence" value="ECO:0007669"/>
    <property type="project" value="UniProtKB-UniPathway"/>
</dbReference>
<dbReference type="STRING" id="418985.A0A1V9Y3J1"/>
<organism evidence="8 9">
    <name type="scientific">Tropilaelaps mercedesae</name>
    <dbReference type="NCBI Taxonomy" id="418985"/>
    <lineage>
        <taxon>Eukaryota</taxon>
        <taxon>Metazoa</taxon>
        <taxon>Ecdysozoa</taxon>
        <taxon>Arthropoda</taxon>
        <taxon>Chelicerata</taxon>
        <taxon>Arachnida</taxon>
        <taxon>Acari</taxon>
        <taxon>Parasitiformes</taxon>
        <taxon>Mesostigmata</taxon>
        <taxon>Gamasina</taxon>
        <taxon>Dermanyssoidea</taxon>
        <taxon>Laelapidae</taxon>
        <taxon>Tropilaelaps</taxon>
    </lineage>
</organism>
<evidence type="ECO:0000313" key="8">
    <source>
        <dbReference type="EMBL" id="OQR80253.1"/>
    </source>
</evidence>
<dbReference type="PANTHER" id="PTHR10755:SF0">
    <property type="entry name" value="OXYGEN-DEPENDENT COPROPORPHYRINOGEN-III OXIDASE, MITOCHONDRIAL"/>
    <property type="match status" value="1"/>
</dbReference>
<accession>A0A1V9Y3J1</accession>
<comment type="subunit">
    <text evidence="3">Homodimer.</text>
</comment>
<evidence type="ECO:0000256" key="2">
    <source>
        <dbReference type="ARBA" id="ARBA00010644"/>
    </source>
</evidence>
<comment type="pathway">
    <text evidence="1">Porphyrin-containing compound metabolism; protoporphyrin-IX biosynthesis; protoporphyrinogen-IX from coproporphyrinogen-III (O2 route): step 1/1.</text>
</comment>
<gene>
    <name evidence="8" type="ORF">BIW11_00027</name>
</gene>